<evidence type="ECO:0000313" key="2">
    <source>
        <dbReference type="Proteomes" id="UP001234297"/>
    </source>
</evidence>
<reference evidence="1 2" key="1">
    <citation type="journal article" date="2022" name="Hortic Res">
        <title>A haplotype resolved chromosomal level avocado genome allows analysis of novel avocado genes.</title>
        <authorList>
            <person name="Nath O."/>
            <person name="Fletcher S.J."/>
            <person name="Hayward A."/>
            <person name="Shaw L.M."/>
            <person name="Masouleh A.K."/>
            <person name="Furtado A."/>
            <person name="Henry R.J."/>
            <person name="Mitter N."/>
        </authorList>
    </citation>
    <scope>NUCLEOTIDE SEQUENCE [LARGE SCALE GENOMIC DNA]</scope>
    <source>
        <strain evidence="2">cv. Hass</strain>
    </source>
</reference>
<name>A0ACC2M2C6_PERAE</name>
<comment type="caution">
    <text evidence="1">The sequence shown here is derived from an EMBL/GenBank/DDBJ whole genome shotgun (WGS) entry which is preliminary data.</text>
</comment>
<accession>A0ACC2M2C6</accession>
<proteinExistence type="predicted"/>
<sequence length="234" mass="26143">MVVMAAGVIVFLVAPLLIAFSEARFVDLKFGYIGSKGPGMWGNLSPDFHACSSGKIQSPINIVTNDSIWDPNLEPLIRDYNLANATLVDNGFNIAVQWQKNGGVLTIEGKEYRLQQLHWHSPSEHMINGVRFPAELHLVHRSDDGNISVVAIMYRFGDPDPFLIQIKDYISQLTKEACAGDADPQVPLGIVREFSKEQLLSLRAPLDGAYRNNARPLQPLNGRHVYLYDEDRTQ</sequence>
<organism evidence="1 2">
    <name type="scientific">Persea americana</name>
    <name type="common">Avocado</name>
    <dbReference type="NCBI Taxonomy" id="3435"/>
    <lineage>
        <taxon>Eukaryota</taxon>
        <taxon>Viridiplantae</taxon>
        <taxon>Streptophyta</taxon>
        <taxon>Embryophyta</taxon>
        <taxon>Tracheophyta</taxon>
        <taxon>Spermatophyta</taxon>
        <taxon>Magnoliopsida</taxon>
        <taxon>Magnoliidae</taxon>
        <taxon>Laurales</taxon>
        <taxon>Lauraceae</taxon>
        <taxon>Persea</taxon>
    </lineage>
</organism>
<evidence type="ECO:0000313" key="1">
    <source>
        <dbReference type="EMBL" id="KAJ8639926.1"/>
    </source>
</evidence>
<gene>
    <name evidence="1" type="ORF">MRB53_016620</name>
</gene>
<protein>
    <submittedName>
        <fullName evidence="1">Uncharacterized protein</fullName>
    </submittedName>
</protein>
<keyword evidence="2" id="KW-1185">Reference proteome</keyword>
<dbReference type="EMBL" id="CM056813">
    <property type="protein sequence ID" value="KAJ8639926.1"/>
    <property type="molecule type" value="Genomic_DNA"/>
</dbReference>
<dbReference type="Proteomes" id="UP001234297">
    <property type="component" value="Chromosome 5"/>
</dbReference>